<protein>
    <submittedName>
        <fullName evidence="1">Uncharacterized protein</fullName>
    </submittedName>
</protein>
<comment type="caution">
    <text evidence="1">The sequence shown here is derived from an EMBL/GenBank/DDBJ whole genome shotgun (WGS) entry which is preliminary data.</text>
</comment>
<dbReference type="AlphaFoldDB" id="A0A645D4X5"/>
<evidence type="ECO:0000313" key="1">
    <source>
        <dbReference type="EMBL" id="MPM84128.1"/>
    </source>
</evidence>
<accession>A0A645D4X5</accession>
<name>A0A645D4X5_9ZZZZ</name>
<sequence length="159" mass="17657">MIPFGESSVLNVRKRPSSMQVQAICPFCSMGLPVREKHCFSADCSCCFPHLKETCSKKCMPCTTGRSNGLLHFRFQAPCRCRIWSVARYLGSAKPMGELCSPMSWPPSNRRSAHRLPPCLTPMPSEAIRSHFCLDVPPMPAPAATLVLMMCPVSALNRR</sequence>
<dbReference type="EMBL" id="VSSQ01032757">
    <property type="protein sequence ID" value="MPM84128.1"/>
    <property type="molecule type" value="Genomic_DNA"/>
</dbReference>
<gene>
    <name evidence="1" type="ORF">SDC9_131199</name>
</gene>
<proteinExistence type="predicted"/>
<reference evidence="1" key="1">
    <citation type="submission" date="2019-08" db="EMBL/GenBank/DDBJ databases">
        <authorList>
            <person name="Kucharzyk K."/>
            <person name="Murdoch R.W."/>
            <person name="Higgins S."/>
            <person name="Loffler F."/>
        </authorList>
    </citation>
    <scope>NUCLEOTIDE SEQUENCE</scope>
</reference>
<organism evidence="1">
    <name type="scientific">bioreactor metagenome</name>
    <dbReference type="NCBI Taxonomy" id="1076179"/>
    <lineage>
        <taxon>unclassified sequences</taxon>
        <taxon>metagenomes</taxon>
        <taxon>ecological metagenomes</taxon>
    </lineage>
</organism>